<organism evidence="2">
    <name type="scientific">Pseudomonas fluorescens</name>
    <dbReference type="NCBI Taxonomy" id="294"/>
    <lineage>
        <taxon>Bacteria</taxon>
        <taxon>Pseudomonadati</taxon>
        <taxon>Pseudomonadota</taxon>
        <taxon>Gammaproteobacteria</taxon>
        <taxon>Pseudomonadales</taxon>
        <taxon>Pseudomonadaceae</taxon>
        <taxon>Pseudomonas</taxon>
    </lineage>
</organism>
<name>A0A220IT78_PSEFL</name>
<dbReference type="AlphaFoldDB" id="A0A220IT78"/>
<dbReference type="EMBL" id="KY503034">
    <property type="protein sequence ID" value="ASI38055.1"/>
    <property type="molecule type" value="Genomic_DNA"/>
</dbReference>
<protein>
    <submittedName>
        <fullName evidence="2">Putative tail tape measure protein</fullName>
    </submittedName>
</protein>
<evidence type="ECO:0000313" key="2">
    <source>
        <dbReference type="EMBL" id="ASI38055.1"/>
    </source>
</evidence>
<feature type="region of interest" description="Disordered" evidence="1">
    <location>
        <begin position="177"/>
        <end position="218"/>
    </location>
</feature>
<evidence type="ECO:0000256" key="1">
    <source>
        <dbReference type="SAM" id="MobiDB-lite"/>
    </source>
</evidence>
<proteinExistence type="predicted"/>
<reference evidence="2" key="1">
    <citation type="submission" date="2017-01" db="EMBL/GenBank/DDBJ databases">
        <title>IS1411 activates the second repA gene of the plasmid pG20 in Pseudomonas fluorescens PC20.</title>
        <authorList>
            <person name="Naanuri E."/>
            <person name="Heinaru E."/>
            <person name="Joesaar M."/>
            <person name="Heinaru A."/>
        </authorList>
    </citation>
    <scope>NUCLEOTIDE SEQUENCE</scope>
    <source>
        <strain evidence="2">PC24</strain>
    </source>
</reference>
<sequence length="454" mass="46732">MQDPRYTLKLADEDKRWMTFPALAESGALQLPGLLEAQDESLVGASSVGGATEPPSELSLALANASLHIHALTEEQVRLRESLETLNGTLFITGGPLGGTVAEAMTSAPQAASEDKASATESWLSKSSKWVGESLLDTVKSRVSGKVVDATLGKLPYVGKLFRDDSKDCCCPGASEPLTGRARYGPKGSRKTVRQNGTGRTSPPMPRKTSGTGRSATGPMAIMRSLGERAGKVFDGLKTGFLARVTSVSASLRRVSTRGLSAGKALLLKSASALGLRKARASRLVPTLSRLGSIGVRRLTPLRSADAAINVVQGVRSGNMRAVGSGLGTAGAAWAGASAGAALGTLVFPGVGTAVGGVIGGLLGGEGGNWLGEKLFGPSDRLPSPDAVSKELNSARSDNVQVTLAPSIQITGVNPADAQQVVDRVLQSLQNQCVPMLSDSLAVRRNAALTDGGD</sequence>
<accession>A0A220IT78</accession>